<dbReference type="Ensembl" id="ENSAZOT00000026901.1">
    <property type="protein sequence ID" value="ENSAZOP00000025072.1"/>
    <property type="gene ID" value="ENSAZOG00000016102.1"/>
</dbReference>
<feature type="region of interest" description="Disordered" evidence="4">
    <location>
        <begin position="854"/>
        <end position="907"/>
    </location>
</feature>
<keyword evidence="8" id="KW-1185">Reference proteome</keyword>
<dbReference type="InterPro" id="IPR011990">
    <property type="entry name" value="TPR-like_helical_dom_sf"/>
</dbReference>
<reference evidence="7" key="1">
    <citation type="submission" date="2025-08" db="UniProtKB">
        <authorList>
            <consortium name="Ensembl"/>
        </authorList>
    </citation>
    <scope>IDENTIFICATION</scope>
</reference>
<dbReference type="Gene3D" id="3.40.50.11500">
    <property type="match status" value="1"/>
</dbReference>
<evidence type="ECO:0000259" key="5">
    <source>
        <dbReference type="PROSITE" id="PS50211"/>
    </source>
</evidence>
<dbReference type="InterPro" id="IPR002885">
    <property type="entry name" value="PPR_rpt"/>
</dbReference>
<dbReference type="SMART" id="SM00801">
    <property type="entry name" value="dDENN"/>
    <property type="match status" value="1"/>
</dbReference>
<dbReference type="PANTHER" id="PTHR12296:SF18">
    <property type="entry name" value="DENN DOMAIN-CONTAINING PROTEIN 4B"/>
    <property type="match status" value="1"/>
</dbReference>
<dbReference type="InterPro" id="IPR023341">
    <property type="entry name" value="MABP"/>
</dbReference>
<dbReference type="PROSITE" id="PS51498">
    <property type="entry name" value="MABP"/>
    <property type="match status" value="1"/>
</dbReference>
<name>A0A8B9ZYA5_9AVES</name>
<sequence length="1288" mass="142095">MSDEKPPQLVDYFVVAGLTDASRPLEDETQQQRPARPSEPITDVAVIIRSQGEEVPHGFTCIETTTSGHPVDLNAGLLNNPQMFICYKRGRDKLPLIELGVHYEGKDRPKPGYTILDTTPYSRSANLNSGGPGHQRTFLVYRRAAEPQGHNALGVTDICLIMPSKGESTPHTFCRVDKNLNTSMWGPALFLCYKIAMAKANTLVYEAGLLGRYPEQDSEAFPLPESVPVFCLPMGATIESWPADTKYPLPVFSTFVLTGASGDKVYGAAIQFHEAFARERLSEKQRLRLGLLSVVDRRPIGGRSVQTRKSICVLSHWPFFDVFRKFLMFIYRYSISGPHVLPLETHISHFMHNVPFPSPQRPRILVQMSPYDNLLLCQPVSSPLPLSGASFLTLLQNLGADNAVTLLVAVLTEQKLLIHSLRPDVLTSVGEALVSMIFPLRWQCPYIPLCPLALADVLSAPVPFVVGIHSSYFDLHEPPKDVIFVDLDTNNIFQSEERKLLSPRALPRRPCKVLLASLHSLSQQLHEMYNKPVEEASLEFLLTDYDLVYGRRKQLELEIRAAFLRFMACLLKGYRSFLQPIAPAPPEKSRETASLFLLQGFLKSRDRAYQKFYGQLLRTQLFTQFIEDCSFASDRYTCLEFFDSCVDKVGVPGGGGRGGGQPAVPPPSYDGFPTLRPELLEPAQDLLMAQLCQARSSAPSSPAPRRTKQEMKVAQRVAQKYFGVPDMWAKCLLGHCYGLWFIYLPTHVRAAPSKVRALQLAYEVLRKMETHKVVLPDEVCYRILMQLCGQYGEPVLSVRVLLEMKRAGIVPNTITYGYYNKAVLESKWPASTQGGRLRWAKLRNVVLGAAQFRQPLRQRQRQAGPRWSPGWRRHRAAGPGPPPAPQPHGHPAAPPGAPRVHRVRGTPPPLSGVVLGCGGGPVVPALSRLCPCPRVSPQSSVSLGSEFDFSETSLGSHKAAEPPGDVAQEPPAVEVSVGARLGGQGGSVLLSSCSRCQGCGSLVYDEEVMAGWTSDDSNLNTTCPFCDRAFVPFLSIEILDFHRPEDGSVPTPTTQGPVLSDRHRCLALDEAEPEAGPPPGLCNGCEERGARGPPRRQERVAFAYLSPLVLRKELESLVENEGSECLAQAALVDSHPILYWNLLWYFQRLGLPSNLPRLLLGSQHVAVQPPDAATTVGVRLLWDVLVPEPDSVPPLYVLWRFHSELCLFRGGQGAAPPPPCRPPPPPQVTSPAACRPGSSASTPSRSASWRPCCGTWGWARCTRPSRSSSTRRPRTAAPGTRRGTPPRP</sequence>
<keyword evidence="2" id="KW-0344">Guanine-nucleotide releasing factor</keyword>
<evidence type="ECO:0000313" key="7">
    <source>
        <dbReference type="Ensembl" id="ENSAZOP00000025072.1"/>
    </source>
</evidence>
<protein>
    <submittedName>
        <fullName evidence="7">DENN domain containing 4B</fullName>
    </submittedName>
</protein>
<dbReference type="Proteomes" id="UP000694549">
    <property type="component" value="Unplaced"/>
</dbReference>
<feature type="domain" description="UDENN" evidence="5">
    <location>
        <begin position="189"/>
        <end position="637"/>
    </location>
</feature>
<dbReference type="GO" id="GO:0032483">
    <property type="term" value="P:regulation of Rab protein signal transduction"/>
    <property type="evidence" value="ECO:0007669"/>
    <property type="project" value="TreeGrafter"/>
</dbReference>
<dbReference type="FunFam" id="2.100.10.50:FF:000001">
    <property type="entry name" value="DENN domain containing 4C"/>
    <property type="match status" value="1"/>
</dbReference>
<feature type="compositionally biased region" description="Low complexity" evidence="4">
    <location>
        <begin position="1235"/>
        <end position="1251"/>
    </location>
</feature>
<dbReference type="InterPro" id="IPR005113">
    <property type="entry name" value="uDENN_dom"/>
</dbReference>
<dbReference type="PROSITE" id="PS51375">
    <property type="entry name" value="PPR"/>
    <property type="match status" value="1"/>
</dbReference>
<feature type="repeat" description="PPR" evidence="3">
    <location>
        <begin position="777"/>
        <end position="811"/>
    </location>
</feature>
<feature type="compositionally biased region" description="Low complexity" evidence="4">
    <location>
        <begin position="1259"/>
        <end position="1268"/>
    </location>
</feature>
<dbReference type="Gene3D" id="2.100.10.50">
    <property type="match status" value="1"/>
</dbReference>
<dbReference type="Pfam" id="PF03456">
    <property type="entry name" value="uDENN"/>
    <property type="match status" value="1"/>
</dbReference>
<feature type="domain" description="MABP" evidence="6">
    <location>
        <begin position="38"/>
        <end position="197"/>
    </location>
</feature>
<feature type="region of interest" description="Disordered" evidence="4">
    <location>
        <begin position="1214"/>
        <end position="1288"/>
    </location>
</feature>
<dbReference type="PANTHER" id="PTHR12296">
    <property type="entry name" value="DENN DOMAIN-CONTAINING PROTEIN 4"/>
    <property type="match status" value="1"/>
</dbReference>
<dbReference type="SMART" id="SM00799">
    <property type="entry name" value="DENN"/>
    <property type="match status" value="1"/>
</dbReference>
<feature type="compositionally biased region" description="Pro residues" evidence="4">
    <location>
        <begin position="1215"/>
        <end position="1228"/>
    </location>
</feature>
<organism evidence="7 8">
    <name type="scientific">Anas zonorhyncha</name>
    <name type="common">Eastern spot-billed duck</name>
    <dbReference type="NCBI Taxonomy" id="75864"/>
    <lineage>
        <taxon>Eukaryota</taxon>
        <taxon>Metazoa</taxon>
        <taxon>Chordata</taxon>
        <taxon>Craniata</taxon>
        <taxon>Vertebrata</taxon>
        <taxon>Euteleostomi</taxon>
        <taxon>Archelosauria</taxon>
        <taxon>Archosauria</taxon>
        <taxon>Dinosauria</taxon>
        <taxon>Saurischia</taxon>
        <taxon>Theropoda</taxon>
        <taxon>Coelurosauria</taxon>
        <taxon>Aves</taxon>
        <taxon>Neognathae</taxon>
        <taxon>Galloanserae</taxon>
        <taxon>Anseriformes</taxon>
        <taxon>Anatidae</taxon>
        <taxon>Anatinae</taxon>
        <taxon>Anas</taxon>
    </lineage>
</organism>
<evidence type="ECO:0000259" key="6">
    <source>
        <dbReference type="PROSITE" id="PS51498"/>
    </source>
</evidence>
<evidence type="ECO:0000256" key="2">
    <source>
        <dbReference type="ARBA" id="ARBA00022658"/>
    </source>
</evidence>
<dbReference type="Pfam" id="PF02141">
    <property type="entry name" value="DENN"/>
    <property type="match status" value="1"/>
</dbReference>
<dbReference type="InterPro" id="IPR051696">
    <property type="entry name" value="DENN_Domain_GEFs"/>
</dbReference>
<feature type="compositionally biased region" description="Low complexity" evidence="4">
    <location>
        <begin position="854"/>
        <end position="870"/>
    </location>
</feature>
<dbReference type="InterPro" id="IPR005112">
    <property type="entry name" value="dDENN_dom"/>
</dbReference>
<dbReference type="InterPro" id="IPR043153">
    <property type="entry name" value="DENN_C"/>
</dbReference>
<dbReference type="InterPro" id="IPR037516">
    <property type="entry name" value="Tripartite_DENN"/>
</dbReference>
<dbReference type="GO" id="GO:0005829">
    <property type="term" value="C:cytosol"/>
    <property type="evidence" value="ECO:0007669"/>
    <property type="project" value="UniProtKB-ARBA"/>
</dbReference>
<dbReference type="PROSITE" id="PS50211">
    <property type="entry name" value="DENN"/>
    <property type="match status" value="1"/>
</dbReference>
<evidence type="ECO:0000256" key="3">
    <source>
        <dbReference type="PROSITE-ProRule" id="PRU00708"/>
    </source>
</evidence>
<evidence type="ECO:0000313" key="8">
    <source>
        <dbReference type="Proteomes" id="UP000694549"/>
    </source>
</evidence>
<dbReference type="GO" id="GO:0005085">
    <property type="term" value="F:guanyl-nucleotide exchange factor activity"/>
    <property type="evidence" value="ECO:0007669"/>
    <property type="project" value="UniProtKB-KW"/>
</dbReference>
<dbReference type="FunFam" id="1.25.40.10:FF:000042">
    <property type="entry name" value="C-myc promoter-binding protein isoform X1"/>
    <property type="match status" value="1"/>
</dbReference>
<dbReference type="Gene3D" id="1.25.40.10">
    <property type="entry name" value="Tetratricopeptide repeat domain"/>
    <property type="match status" value="1"/>
</dbReference>
<feature type="compositionally biased region" description="Low complexity" evidence="4">
    <location>
        <begin position="1275"/>
        <end position="1288"/>
    </location>
</feature>
<dbReference type="SMART" id="SM00800">
    <property type="entry name" value="uDENN"/>
    <property type="match status" value="1"/>
</dbReference>
<dbReference type="InterPro" id="IPR001194">
    <property type="entry name" value="cDENN_dom"/>
</dbReference>
<accession>A0A8B9ZYA5</accession>
<dbReference type="Pfam" id="PF03455">
    <property type="entry name" value="dDENN"/>
    <property type="match status" value="1"/>
</dbReference>
<keyword evidence="1" id="KW-0597">Phosphoprotein</keyword>
<proteinExistence type="predicted"/>
<dbReference type="GO" id="GO:0031410">
    <property type="term" value="C:cytoplasmic vesicle"/>
    <property type="evidence" value="ECO:0007669"/>
    <property type="project" value="TreeGrafter"/>
</dbReference>
<feature type="region of interest" description="Disordered" evidence="4">
    <location>
        <begin position="21"/>
        <end position="40"/>
    </location>
</feature>
<feature type="compositionally biased region" description="Pro residues" evidence="4">
    <location>
        <begin position="879"/>
        <end position="897"/>
    </location>
</feature>
<evidence type="ECO:0000256" key="1">
    <source>
        <dbReference type="ARBA" id="ARBA00022553"/>
    </source>
</evidence>
<evidence type="ECO:0000256" key="4">
    <source>
        <dbReference type="SAM" id="MobiDB-lite"/>
    </source>
</evidence>
<dbReference type="NCBIfam" id="TIGR00756">
    <property type="entry name" value="PPR"/>
    <property type="match status" value="1"/>
</dbReference>
<reference evidence="7" key="2">
    <citation type="submission" date="2025-09" db="UniProtKB">
        <authorList>
            <consortium name="Ensembl"/>
        </authorList>
    </citation>
    <scope>IDENTIFICATION</scope>
</reference>